<keyword evidence="2" id="KW-1185">Reference proteome</keyword>
<comment type="caution">
    <text evidence="1">The sequence shown here is derived from an EMBL/GenBank/DDBJ whole genome shotgun (WGS) entry which is preliminary data.</text>
</comment>
<proteinExistence type="predicted"/>
<dbReference type="InterPro" id="IPR036388">
    <property type="entry name" value="WH-like_DNA-bd_sf"/>
</dbReference>
<dbReference type="SUPFAM" id="SSF88659">
    <property type="entry name" value="Sigma3 and sigma4 domains of RNA polymerase sigma factors"/>
    <property type="match status" value="1"/>
</dbReference>
<dbReference type="Gene3D" id="1.10.10.10">
    <property type="entry name" value="Winged helix-like DNA-binding domain superfamily/Winged helix DNA-binding domain"/>
    <property type="match status" value="1"/>
</dbReference>
<dbReference type="AlphaFoldDB" id="M5U4M5"/>
<dbReference type="InterPro" id="IPR013324">
    <property type="entry name" value="RNA_pol_sigma_r3/r4-like"/>
</dbReference>
<name>M5U4M5_9BACT</name>
<dbReference type="EMBL" id="ANOH01000151">
    <property type="protein sequence ID" value="EMI56405.1"/>
    <property type="molecule type" value="Genomic_DNA"/>
</dbReference>
<dbReference type="PATRIC" id="fig|1263870.3.peg.2299"/>
<accession>M5U4M5</accession>
<sequence>MLRQIADEAEAIENEHVTEIRSSLKICLQQFSQPHQKLLLAPYLSGGQVKRIANDCGKSVNALYKLLGRLRQKLSTCIESRLQAGS</sequence>
<dbReference type="Proteomes" id="UP000011885">
    <property type="component" value="Unassembled WGS sequence"/>
</dbReference>
<gene>
    <name evidence="1" type="ORF">RSSM_02157</name>
</gene>
<protein>
    <submittedName>
        <fullName evidence="1">RNA polymerase ECF-type sigma factor</fullName>
    </submittedName>
</protein>
<dbReference type="OrthoDB" id="6383365at2"/>
<evidence type="ECO:0000313" key="2">
    <source>
        <dbReference type="Proteomes" id="UP000011885"/>
    </source>
</evidence>
<organism evidence="1 2">
    <name type="scientific">Rhodopirellula sallentina SM41</name>
    <dbReference type="NCBI Taxonomy" id="1263870"/>
    <lineage>
        <taxon>Bacteria</taxon>
        <taxon>Pseudomonadati</taxon>
        <taxon>Planctomycetota</taxon>
        <taxon>Planctomycetia</taxon>
        <taxon>Pirellulales</taxon>
        <taxon>Pirellulaceae</taxon>
        <taxon>Rhodopirellula</taxon>
    </lineage>
</organism>
<reference evidence="1 2" key="1">
    <citation type="journal article" date="2013" name="Mar. Genomics">
        <title>Expression of sulfatases in Rhodopirellula baltica and the diversity of sulfatases in the genus Rhodopirellula.</title>
        <authorList>
            <person name="Wegner C.E."/>
            <person name="Richter-Heitmann T."/>
            <person name="Klindworth A."/>
            <person name="Klockow C."/>
            <person name="Richter M."/>
            <person name="Achstetter T."/>
            <person name="Glockner F.O."/>
            <person name="Harder J."/>
        </authorList>
    </citation>
    <scope>NUCLEOTIDE SEQUENCE [LARGE SCALE GENOMIC DNA]</scope>
    <source>
        <strain evidence="1 2">SM41</strain>
    </source>
</reference>
<evidence type="ECO:0000313" key="1">
    <source>
        <dbReference type="EMBL" id="EMI56405.1"/>
    </source>
</evidence>